<dbReference type="Proteomes" id="UP001141933">
    <property type="component" value="Unassembled WGS sequence"/>
</dbReference>
<keyword evidence="1" id="KW-0732">Signal</keyword>
<protein>
    <recommendedName>
        <fullName evidence="4">Lipoprotein</fullName>
    </recommendedName>
</protein>
<organism evidence="2 3">
    <name type="scientific">Phocaeicola acetigenes</name>
    <dbReference type="NCBI Taxonomy" id="3016083"/>
    <lineage>
        <taxon>Bacteria</taxon>
        <taxon>Pseudomonadati</taxon>
        <taxon>Bacteroidota</taxon>
        <taxon>Bacteroidia</taxon>
        <taxon>Bacteroidales</taxon>
        <taxon>Bacteroidaceae</taxon>
        <taxon>Phocaeicola</taxon>
    </lineage>
</organism>
<evidence type="ECO:0000313" key="2">
    <source>
        <dbReference type="EMBL" id="MCZ8373064.1"/>
    </source>
</evidence>
<accession>A0ABT4PJA0</accession>
<comment type="caution">
    <text evidence="2">The sequence shown here is derived from an EMBL/GenBank/DDBJ whole genome shotgun (WGS) entry which is preliminary data.</text>
</comment>
<dbReference type="RefSeq" id="WP_269878360.1">
    <property type="nucleotide sequence ID" value="NZ_JAPZVM010000008.1"/>
</dbReference>
<dbReference type="PROSITE" id="PS51257">
    <property type="entry name" value="PROKAR_LIPOPROTEIN"/>
    <property type="match status" value="1"/>
</dbReference>
<evidence type="ECO:0008006" key="4">
    <source>
        <dbReference type="Google" id="ProtNLM"/>
    </source>
</evidence>
<reference evidence="2" key="1">
    <citation type="submission" date="2022-12" db="EMBL/GenBank/DDBJ databases">
        <title>Phocaeicola acetigenes sp. nov., isolated feces from a healthy human.</title>
        <authorList>
            <person name="Do H."/>
            <person name="Ha Y.B."/>
            <person name="Kim J.-S."/>
            <person name="Suh M.K."/>
            <person name="Kim H.S."/>
            <person name="Lee J.-S."/>
        </authorList>
    </citation>
    <scope>NUCLEOTIDE SEQUENCE</scope>
    <source>
        <strain evidence="2">KGMB11183</strain>
    </source>
</reference>
<dbReference type="EMBL" id="JAPZVM010000008">
    <property type="protein sequence ID" value="MCZ8373064.1"/>
    <property type="molecule type" value="Genomic_DNA"/>
</dbReference>
<gene>
    <name evidence="2" type="ORF">O6P32_10155</name>
</gene>
<sequence>MKKFLKIIAFAAIFPAFLAGCKAPVAQQSGKEDIAYLLFVSPNTYAGKKVTVSLDNQKPFSVQVVKEKKSKRKGTQYGVKTGARHIKVSYEGKTLYNKKIFISTQEVKQIILP</sequence>
<name>A0ABT4PJA0_9BACT</name>
<proteinExistence type="predicted"/>
<feature type="chain" id="PRO_5045800291" description="Lipoprotein" evidence="1">
    <location>
        <begin position="19"/>
        <end position="113"/>
    </location>
</feature>
<feature type="signal peptide" evidence="1">
    <location>
        <begin position="1"/>
        <end position="18"/>
    </location>
</feature>
<evidence type="ECO:0000313" key="3">
    <source>
        <dbReference type="Proteomes" id="UP001141933"/>
    </source>
</evidence>
<keyword evidence="3" id="KW-1185">Reference proteome</keyword>
<evidence type="ECO:0000256" key="1">
    <source>
        <dbReference type="SAM" id="SignalP"/>
    </source>
</evidence>